<proteinExistence type="predicted"/>
<evidence type="ECO:0000256" key="2">
    <source>
        <dbReference type="ARBA" id="ARBA00023163"/>
    </source>
</evidence>
<evidence type="ECO:0000313" key="3">
    <source>
        <dbReference type="EMBL" id="RWA05164.1"/>
    </source>
</evidence>
<keyword evidence="1" id="KW-0240">DNA-directed RNA polymerase</keyword>
<dbReference type="STRING" id="363999.A0A439CSK0"/>
<organism evidence="3 4">
    <name type="scientific">Xylaria grammica</name>
    <dbReference type="NCBI Taxonomy" id="363999"/>
    <lineage>
        <taxon>Eukaryota</taxon>
        <taxon>Fungi</taxon>
        <taxon>Dikarya</taxon>
        <taxon>Ascomycota</taxon>
        <taxon>Pezizomycotina</taxon>
        <taxon>Sordariomycetes</taxon>
        <taxon>Xylariomycetidae</taxon>
        <taxon>Xylariales</taxon>
        <taxon>Xylariaceae</taxon>
        <taxon>Xylaria</taxon>
    </lineage>
</organism>
<dbReference type="PANTHER" id="PTHR47227">
    <property type="entry name" value="DNA-DIRECTED RNA POLYMERASE SUBUNIT K"/>
    <property type="match status" value="1"/>
</dbReference>
<reference evidence="3 4" key="1">
    <citation type="submission" date="2018-12" db="EMBL/GenBank/DDBJ databases">
        <title>Draft genome sequence of Xylaria grammica IHI A82.</title>
        <authorList>
            <person name="Buettner E."/>
            <person name="Kellner H."/>
        </authorList>
    </citation>
    <scope>NUCLEOTIDE SEQUENCE [LARGE SCALE GENOMIC DNA]</scope>
    <source>
        <strain evidence="3 4">IHI A82</strain>
    </source>
</reference>
<gene>
    <name evidence="3" type="ORF">EKO27_g9949</name>
</gene>
<dbReference type="GO" id="GO:0005666">
    <property type="term" value="C:RNA polymerase III complex"/>
    <property type="evidence" value="ECO:0007669"/>
    <property type="project" value="TreeGrafter"/>
</dbReference>
<accession>A0A439CSK0</accession>
<dbReference type="Proteomes" id="UP000286045">
    <property type="component" value="Unassembled WGS sequence"/>
</dbReference>
<dbReference type="AlphaFoldDB" id="A0A439CSK0"/>
<dbReference type="InterPro" id="IPR036161">
    <property type="entry name" value="RPB6/omega-like_sf"/>
</dbReference>
<keyword evidence="2" id="KW-0804">Transcription</keyword>
<name>A0A439CSK0_9PEZI</name>
<dbReference type="PANTHER" id="PTHR47227:SF5">
    <property type="entry name" value="DNA-DIRECTED RNA POLYMERASES I, II, AND III SUBUNIT RPABC2"/>
    <property type="match status" value="1"/>
</dbReference>
<evidence type="ECO:0000313" key="4">
    <source>
        <dbReference type="Proteomes" id="UP000286045"/>
    </source>
</evidence>
<dbReference type="GO" id="GO:0003677">
    <property type="term" value="F:DNA binding"/>
    <property type="evidence" value="ECO:0007669"/>
    <property type="project" value="InterPro"/>
</dbReference>
<dbReference type="GO" id="GO:0003899">
    <property type="term" value="F:DNA-directed RNA polymerase activity"/>
    <property type="evidence" value="ECO:0007669"/>
    <property type="project" value="InterPro"/>
</dbReference>
<dbReference type="GO" id="GO:0042797">
    <property type="term" value="P:tRNA transcription by RNA polymerase III"/>
    <property type="evidence" value="ECO:0007669"/>
    <property type="project" value="TreeGrafter"/>
</dbReference>
<dbReference type="GO" id="GO:0005736">
    <property type="term" value="C:RNA polymerase I complex"/>
    <property type="evidence" value="ECO:0007669"/>
    <property type="project" value="TreeGrafter"/>
</dbReference>
<dbReference type="EMBL" id="RYZI01000471">
    <property type="protein sequence ID" value="RWA05164.1"/>
    <property type="molecule type" value="Genomic_DNA"/>
</dbReference>
<dbReference type="GO" id="GO:0006366">
    <property type="term" value="P:transcription by RNA polymerase II"/>
    <property type="evidence" value="ECO:0007669"/>
    <property type="project" value="TreeGrafter"/>
</dbReference>
<dbReference type="GO" id="GO:0006360">
    <property type="term" value="P:transcription by RNA polymerase I"/>
    <property type="evidence" value="ECO:0007669"/>
    <property type="project" value="TreeGrafter"/>
</dbReference>
<dbReference type="Gene3D" id="3.90.940.10">
    <property type="match status" value="1"/>
</dbReference>
<sequence length="156" mass="16876">MNAPVLVDLEGESDPLQIAIKEMNEKKIPLIVRRYMPDGYAATRIGPAKNFSSKHEPSLRISIIVNIGYGGCLPRNVTHLPHIPIGGMEHLAHPAHSAVEDPAIVNMTNDARDRSASGHPALLAVETVPPVTKLLALRGVDDKEVRTDSSTVLLLL</sequence>
<dbReference type="GO" id="GO:0005665">
    <property type="term" value="C:RNA polymerase II, core complex"/>
    <property type="evidence" value="ECO:0007669"/>
    <property type="project" value="TreeGrafter"/>
</dbReference>
<evidence type="ECO:0000256" key="1">
    <source>
        <dbReference type="ARBA" id="ARBA00022478"/>
    </source>
</evidence>
<comment type="caution">
    <text evidence="3">The sequence shown here is derived from an EMBL/GenBank/DDBJ whole genome shotgun (WGS) entry which is preliminary data.</text>
</comment>
<dbReference type="SUPFAM" id="SSF63562">
    <property type="entry name" value="RPB6/omega subunit-like"/>
    <property type="match status" value="1"/>
</dbReference>
<protein>
    <submittedName>
        <fullName evidence="3">Uncharacterized protein</fullName>
    </submittedName>
</protein>
<keyword evidence="4" id="KW-1185">Reference proteome</keyword>